<keyword evidence="1" id="KW-0812">Transmembrane</keyword>
<feature type="transmembrane region" description="Helical" evidence="1">
    <location>
        <begin position="12"/>
        <end position="30"/>
    </location>
</feature>
<reference evidence="2" key="1">
    <citation type="journal article" date="2010" name="Genomics">
        <title>Tracing phylogenomic events leading to diversity of Haemophilus influenzae and the emergence of Brazilian Purpuric Fever (BPF)-associated clones.</title>
        <authorList>
            <person name="Papazisi L."/>
            <person name="Ratnayake S."/>
            <person name="Remortel B.G."/>
            <person name="Bock G.R."/>
            <person name="Liang W."/>
            <person name="Saeed A.I."/>
            <person name="Liu J."/>
            <person name="Fleischmann R.D."/>
            <person name="Kilian M."/>
            <person name="Peterson S.N."/>
        </authorList>
    </citation>
    <scope>NUCLEOTIDE SEQUENCE [LARGE SCALE GENOMIC DNA]</scope>
    <source>
        <strain evidence="2">HK1212</strain>
    </source>
</reference>
<comment type="caution">
    <text evidence="2">The sequence shown here is derived from an EMBL/GenBank/DDBJ whole genome shotgun (WGS) entry which is preliminary data.</text>
</comment>
<organism evidence="2">
    <name type="scientific">Haemophilus influenzae HK1212</name>
    <dbReference type="NCBI Taxonomy" id="456482"/>
    <lineage>
        <taxon>Bacteria</taxon>
        <taxon>Pseudomonadati</taxon>
        <taxon>Pseudomonadota</taxon>
        <taxon>Gammaproteobacteria</taxon>
        <taxon>Pasteurellales</taxon>
        <taxon>Pasteurellaceae</taxon>
        <taxon>Haemophilus</taxon>
    </lineage>
</organism>
<dbReference type="EMBL" id="ABFC01000486">
    <property type="protein sequence ID" value="EFA28855.1"/>
    <property type="molecule type" value="Genomic_DNA"/>
</dbReference>
<evidence type="ECO:0000256" key="1">
    <source>
        <dbReference type="SAM" id="Phobius"/>
    </source>
</evidence>
<name>A0A7G2K0C8_HAEIF</name>
<keyword evidence="1" id="KW-0472">Membrane</keyword>
<accession>A0A7G2K0C8</accession>
<dbReference type="AlphaFoldDB" id="A0A7G2K0C8"/>
<evidence type="ECO:0000313" key="2">
    <source>
        <dbReference type="EMBL" id="EFA28855.1"/>
    </source>
</evidence>
<feature type="non-terminal residue" evidence="2">
    <location>
        <position position="31"/>
    </location>
</feature>
<protein>
    <submittedName>
        <fullName evidence="2">Uncharacterized protein</fullName>
    </submittedName>
</protein>
<sequence length="31" mass="3346">MIRLIGTRLESTMVVVQSVFVLTLVAIASVV</sequence>
<keyword evidence="1" id="KW-1133">Transmembrane helix</keyword>
<gene>
    <name evidence="2" type="ORF">HAINFHK1212_1679</name>
</gene>
<proteinExistence type="predicted"/>